<reference evidence="1" key="1">
    <citation type="submission" date="2017-05" db="UniProtKB">
        <authorList>
            <consortium name="EnsemblMetazoa"/>
        </authorList>
    </citation>
    <scope>IDENTIFICATION</scope>
</reference>
<proteinExistence type="predicted"/>
<dbReference type="OrthoDB" id="10034966at2759"/>
<name>A0A1X7VFC3_AMPQE</name>
<organism evidence="1">
    <name type="scientific">Amphimedon queenslandica</name>
    <name type="common">Sponge</name>
    <dbReference type="NCBI Taxonomy" id="400682"/>
    <lineage>
        <taxon>Eukaryota</taxon>
        <taxon>Metazoa</taxon>
        <taxon>Porifera</taxon>
        <taxon>Demospongiae</taxon>
        <taxon>Heteroscleromorpha</taxon>
        <taxon>Haplosclerida</taxon>
        <taxon>Niphatidae</taxon>
        <taxon>Amphimedon</taxon>
    </lineage>
</organism>
<evidence type="ECO:0000313" key="1">
    <source>
        <dbReference type="EnsemblMetazoa" id="Aqu2.1.39015_001"/>
    </source>
</evidence>
<dbReference type="InParanoid" id="A0A1X7VFC3"/>
<dbReference type="EnsemblMetazoa" id="Aqu2.1.39015_001">
    <property type="protein sequence ID" value="Aqu2.1.39015_001"/>
    <property type="gene ID" value="Aqu2.1.39015"/>
</dbReference>
<protein>
    <submittedName>
        <fullName evidence="1">Uncharacterized protein</fullName>
    </submittedName>
</protein>
<sequence>MPLAGVRQRIAETGHSIDISDIFDELQDPFAGLETAYLQEQYINTEFKVLEPLSINTGTAYYIDKMFGQKRHNVLHTDSMHYVLLCDALQMLLENEDFASHLTFEAQNNAKHYSDFSDGSFCQNHSVYKANINSCLQIIAYYDELELCNPIETNVKKHKTGCIFYHWQYTP</sequence>
<accession>A0A1X7VFC3</accession>
<dbReference type="AlphaFoldDB" id="A0A1X7VFC3"/>